<protein>
    <submittedName>
        <fullName evidence="2">Uncharacterized protein</fullName>
    </submittedName>
</protein>
<evidence type="ECO:0000313" key="3">
    <source>
        <dbReference type="Proteomes" id="UP000015920"/>
    </source>
</evidence>
<dbReference type="Proteomes" id="UP000015920">
    <property type="component" value="Chromosome"/>
</dbReference>
<keyword evidence="1" id="KW-0472">Membrane</keyword>
<evidence type="ECO:0000313" key="2">
    <source>
        <dbReference type="EMBL" id="AGT74156.1"/>
    </source>
</evidence>
<dbReference type="AlphaFoldDB" id="T1U9T2"/>
<reference evidence="2 3" key="1">
    <citation type="journal article" date="2013" name="Genome Announc.">
        <title>Genome Sequences of Three hpAfrica2 Strains of Helicobacter pylori.</title>
        <authorList>
            <person name="Duncan S.S."/>
            <person name="Bertoli M.T."/>
            <person name="Kersulyte D."/>
            <person name="Valk P.L."/>
            <person name="Tamma S."/>
            <person name="Segal I."/>
            <person name="McClain M.S."/>
            <person name="Cover T.L."/>
            <person name="Berg D.E."/>
        </authorList>
    </citation>
    <scope>NUCLEOTIDE SEQUENCE [LARGE SCALE GENOMIC DNA]</scope>
    <source>
        <strain evidence="2">SouthAfrica20</strain>
    </source>
</reference>
<feature type="transmembrane region" description="Helical" evidence="1">
    <location>
        <begin position="12"/>
        <end position="29"/>
    </location>
</feature>
<name>T1U9T2_HELPX</name>
<accession>T1U9T2</accession>
<dbReference type="EMBL" id="CP006691">
    <property type="protein sequence ID" value="AGT74156.1"/>
    <property type="molecule type" value="Genomic_DNA"/>
</dbReference>
<organism evidence="2 3">
    <name type="scientific">Helicobacter pylori SouthAfrica20</name>
    <dbReference type="NCBI Taxonomy" id="1352356"/>
    <lineage>
        <taxon>Bacteria</taxon>
        <taxon>Pseudomonadati</taxon>
        <taxon>Campylobacterota</taxon>
        <taxon>Epsilonproteobacteria</taxon>
        <taxon>Campylobacterales</taxon>
        <taxon>Helicobacteraceae</taxon>
        <taxon>Helicobacter</taxon>
    </lineage>
</organism>
<keyword evidence="1" id="KW-0812">Transmembrane</keyword>
<dbReference type="KEGG" id="hpys:HPSA20_0921"/>
<evidence type="ECO:0000256" key="1">
    <source>
        <dbReference type="SAM" id="Phobius"/>
    </source>
</evidence>
<gene>
    <name evidence="2" type="ORF">HPSA20_0921</name>
</gene>
<sequence length="41" mass="5067">MMAITAQKRKPIFFILLLLICKWIFNINLKNFNHYGYWSEF</sequence>
<dbReference type="PATRIC" id="fig|1352356.3.peg.906"/>
<proteinExistence type="predicted"/>
<keyword evidence="1" id="KW-1133">Transmembrane helix</keyword>
<dbReference type="HOGENOM" id="CLU_3271149_0_0_7"/>